<sequence>MTYLIIGATGNVGGALVSDLHRQGHSVRALVRDPQRARHLPVDVDLVVGDLDDTEALTKAVQGVEGVFYMQAHPSIEQAGKYVEIAGTAGVSRTVLLSSFGTVAYPRPIIGEMIAARDEVFRTSSPAVTYLKANTLMTNALWWVPTIRAEGRVYDATDPGKTVPIDTVDVARVAAVALTQDGHAGRSYILNGPDALSSREQVDILNETLGLDIELVHLTPAQLAEKNIASGMPERAARGLENLHTLFATGRSSVYAEDALWLTGRPLTTFGAWCERNAASFR</sequence>
<dbReference type="Proteomes" id="UP001501074">
    <property type="component" value="Unassembled WGS sequence"/>
</dbReference>
<reference evidence="3" key="1">
    <citation type="journal article" date="2019" name="Int. J. Syst. Evol. Microbiol.">
        <title>The Global Catalogue of Microorganisms (GCM) 10K type strain sequencing project: providing services to taxonomists for standard genome sequencing and annotation.</title>
        <authorList>
            <consortium name="The Broad Institute Genomics Platform"/>
            <consortium name="The Broad Institute Genome Sequencing Center for Infectious Disease"/>
            <person name="Wu L."/>
            <person name="Ma J."/>
        </authorList>
    </citation>
    <scope>NUCLEOTIDE SEQUENCE [LARGE SCALE GENOMIC DNA]</scope>
    <source>
        <strain evidence="3">JCM 16902</strain>
    </source>
</reference>
<dbReference type="PANTHER" id="PTHR43162">
    <property type="match status" value="1"/>
</dbReference>
<dbReference type="Gene3D" id="3.40.50.720">
    <property type="entry name" value="NAD(P)-binding Rossmann-like Domain"/>
    <property type="match status" value="1"/>
</dbReference>
<evidence type="ECO:0000313" key="3">
    <source>
        <dbReference type="Proteomes" id="UP001501074"/>
    </source>
</evidence>
<dbReference type="Pfam" id="PF05368">
    <property type="entry name" value="NmrA"/>
    <property type="match status" value="1"/>
</dbReference>
<organism evidence="2 3">
    <name type="scientific">Kineosporia mesophila</name>
    <dbReference type="NCBI Taxonomy" id="566012"/>
    <lineage>
        <taxon>Bacteria</taxon>
        <taxon>Bacillati</taxon>
        <taxon>Actinomycetota</taxon>
        <taxon>Actinomycetes</taxon>
        <taxon>Kineosporiales</taxon>
        <taxon>Kineosporiaceae</taxon>
        <taxon>Kineosporia</taxon>
    </lineage>
</organism>
<dbReference type="InterPro" id="IPR036291">
    <property type="entry name" value="NAD(P)-bd_dom_sf"/>
</dbReference>
<keyword evidence="3" id="KW-1185">Reference proteome</keyword>
<dbReference type="RefSeq" id="WP_231485163.1">
    <property type="nucleotide sequence ID" value="NZ_BAAAZO010000002.1"/>
</dbReference>
<gene>
    <name evidence="2" type="ORF">GCM10022223_17450</name>
</gene>
<protein>
    <submittedName>
        <fullName evidence="2">NAD(P)H-binding protein</fullName>
    </submittedName>
</protein>
<dbReference type="InterPro" id="IPR008030">
    <property type="entry name" value="NmrA-like"/>
</dbReference>
<evidence type="ECO:0000313" key="2">
    <source>
        <dbReference type="EMBL" id="GAA3602199.1"/>
    </source>
</evidence>
<dbReference type="EMBL" id="BAAAZO010000002">
    <property type="protein sequence ID" value="GAA3602199.1"/>
    <property type="molecule type" value="Genomic_DNA"/>
</dbReference>
<dbReference type="SUPFAM" id="SSF51735">
    <property type="entry name" value="NAD(P)-binding Rossmann-fold domains"/>
    <property type="match status" value="1"/>
</dbReference>
<comment type="caution">
    <text evidence="2">The sequence shown here is derived from an EMBL/GenBank/DDBJ whole genome shotgun (WGS) entry which is preliminary data.</text>
</comment>
<name>A0ABP6Z9B6_9ACTN</name>
<accession>A0ABP6Z9B6</accession>
<dbReference type="Gene3D" id="3.90.25.10">
    <property type="entry name" value="UDP-galactose 4-epimerase, domain 1"/>
    <property type="match status" value="1"/>
</dbReference>
<proteinExistence type="predicted"/>
<feature type="domain" description="NmrA-like" evidence="1">
    <location>
        <begin position="4"/>
        <end position="248"/>
    </location>
</feature>
<evidence type="ECO:0000259" key="1">
    <source>
        <dbReference type="Pfam" id="PF05368"/>
    </source>
</evidence>
<dbReference type="InterPro" id="IPR051604">
    <property type="entry name" value="Ergot_Alk_Oxidoreductase"/>
</dbReference>
<dbReference type="PANTHER" id="PTHR43162:SF1">
    <property type="entry name" value="PRESTALK A DIFFERENTIATION PROTEIN A"/>
    <property type="match status" value="1"/>
</dbReference>